<name>A0AAQ4DMD9_AMBAM</name>
<dbReference type="AlphaFoldDB" id="A0AAQ4DMD9"/>
<proteinExistence type="predicted"/>
<reference evidence="2 3" key="1">
    <citation type="journal article" date="2023" name="Arcadia Sci">
        <title>De novo assembly of a long-read Amblyomma americanum tick genome.</title>
        <authorList>
            <person name="Chou S."/>
            <person name="Poskanzer K.E."/>
            <person name="Rollins M."/>
            <person name="Thuy-Boun P.S."/>
        </authorList>
    </citation>
    <scope>NUCLEOTIDE SEQUENCE [LARGE SCALE GENOMIC DNA]</scope>
    <source>
        <strain evidence="2">F_SG_1</strain>
        <tissue evidence="2">Salivary glands</tissue>
    </source>
</reference>
<gene>
    <name evidence="2" type="ORF">V5799_033762</name>
</gene>
<dbReference type="Proteomes" id="UP001321473">
    <property type="component" value="Unassembled WGS sequence"/>
</dbReference>
<organism evidence="2 3">
    <name type="scientific">Amblyomma americanum</name>
    <name type="common">Lone star tick</name>
    <dbReference type="NCBI Taxonomy" id="6943"/>
    <lineage>
        <taxon>Eukaryota</taxon>
        <taxon>Metazoa</taxon>
        <taxon>Ecdysozoa</taxon>
        <taxon>Arthropoda</taxon>
        <taxon>Chelicerata</taxon>
        <taxon>Arachnida</taxon>
        <taxon>Acari</taxon>
        <taxon>Parasitiformes</taxon>
        <taxon>Ixodida</taxon>
        <taxon>Ixodoidea</taxon>
        <taxon>Ixodidae</taxon>
        <taxon>Amblyomminae</taxon>
        <taxon>Amblyomma</taxon>
    </lineage>
</organism>
<feature type="region of interest" description="Disordered" evidence="1">
    <location>
        <begin position="1"/>
        <end position="73"/>
    </location>
</feature>
<evidence type="ECO:0000256" key="1">
    <source>
        <dbReference type="SAM" id="MobiDB-lite"/>
    </source>
</evidence>
<accession>A0AAQ4DMD9</accession>
<feature type="compositionally biased region" description="Polar residues" evidence="1">
    <location>
        <begin position="22"/>
        <end position="32"/>
    </location>
</feature>
<dbReference type="EMBL" id="JARKHS020029149">
    <property type="protein sequence ID" value="KAK8763629.1"/>
    <property type="molecule type" value="Genomic_DNA"/>
</dbReference>
<protein>
    <submittedName>
        <fullName evidence="2">Uncharacterized protein</fullName>
    </submittedName>
</protein>
<evidence type="ECO:0000313" key="2">
    <source>
        <dbReference type="EMBL" id="KAK8763629.1"/>
    </source>
</evidence>
<keyword evidence="3" id="KW-1185">Reference proteome</keyword>
<evidence type="ECO:0000313" key="3">
    <source>
        <dbReference type="Proteomes" id="UP001321473"/>
    </source>
</evidence>
<sequence>MRLSYREKPSSSAKSGTRKRNCTSAVHSQAESYKNAPEPLKRSEMQRNLVVNGCNPRKRPSSPAVPCVGEVSG</sequence>
<comment type="caution">
    <text evidence="2">The sequence shown here is derived from an EMBL/GenBank/DDBJ whole genome shotgun (WGS) entry which is preliminary data.</text>
</comment>